<feature type="domain" description="DUF559" evidence="1">
    <location>
        <begin position="15"/>
        <end position="121"/>
    </location>
</feature>
<organism evidence="2 3">
    <name type="scientific">Sphingomonas qomolangmaensis</name>
    <dbReference type="NCBI Taxonomy" id="2918765"/>
    <lineage>
        <taxon>Bacteria</taxon>
        <taxon>Pseudomonadati</taxon>
        <taxon>Pseudomonadota</taxon>
        <taxon>Alphaproteobacteria</taxon>
        <taxon>Sphingomonadales</taxon>
        <taxon>Sphingomonadaceae</taxon>
        <taxon>Sphingomonas</taxon>
    </lineage>
</organism>
<dbReference type="InterPro" id="IPR007569">
    <property type="entry name" value="DUF559"/>
</dbReference>
<dbReference type="Gene3D" id="3.40.960.10">
    <property type="entry name" value="VSR Endonuclease"/>
    <property type="match status" value="1"/>
</dbReference>
<sequence length="139" mass="15393">MTEGEETMRLAGTRNAKTTARHLRQAMTPPELALWQALRRQASAPRFRRRHPAGAFILDFYCAPASLAIEVDGEAHNRGDRPVRDAARTEWLAAQGVEVLRFTATDVLKDLDAVVRQIIAVTHQRIAATLPPTSPSDGR</sequence>
<dbReference type="PANTHER" id="PTHR38590">
    <property type="entry name" value="BLL0828 PROTEIN"/>
    <property type="match status" value="1"/>
</dbReference>
<reference evidence="2" key="1">
    <citation type="submission" date="2022-07" db="EMBL/GenBank/DDBJ databases">
        <title>Sphingomonas sp. nov., a novel bacterium isolated from the north slope of the Mount Everest.</title>
        <authorList>
            <person name="Cui X."/>
            <person name="Liu Y."/>
        </authorList>
    </citation>
    <scope>NUCLEOTIDE SEQUENCE</scope>
    <source>
        <strain evidence="2">S5-59</strain>
    </source>
</reference>
<keyword evidence="2" id="KW-0378">Hydrolase</keyword>
<proteinExistence type="predicted"/>
<protein>
    <submittedName>
        <fullName evidence="2">Endonuclease domain-containing protein</fullName>
    </submittedName>
</protein>
<dbReference type="PANTHER" id="PTHR38590:SF1">
    <property type="entry name" value="BLL0828 PROTEIN"/>
    <property type="match status" value="1"/>
</dbReference>
<dbReference type="GO" id="GO:0004519">
    <property type="term" value="F:endonuclease activity"/>
    <property type="evidence" value="ECO:0007669"/>
    <property type="project" value="UniProtKB-KW"/>
</dbReference>
<evidence type="ECO:0000313" key="2">
    <source>
        <dbReference type="EMBL" id="UUL84130.1"/>
    </source>
</evidence>
<accession>A0ABY5LB08</accession>
<gene>
    <name evidence="2" type="ORF">NMP03_01090</name>
</gene>
<keyword evidence="2" id="KW-0540">Nuclease</keyword>
<dbReference type="Proteomes" id="UP001058533">
    <property type="component" value="Chromosome"/>
</dbReference>
<name>A0ABY5LB08_9SPHN</name>
<dbReference type="SUPFAM" id="SSF52980">
    <property type="entry name" value="Restriction endonuclease-like"/>
    <property type="match status" value="1"/>
</dbReference>
<keyword evidence="3" id="KW-1185">Reference proteome</keyword>
<dbReference type="Pfam" id="PF04480">
    <property type="entry name" value="DUF559"/>
    <property type="match status" value="1"/>
</dbReference>
<evidence type="ECO:0000259" key="1">
    <source>
        <dbReference type="Pfam" id="PF04480"/>
    </source>
</evidence>
<dbReference type="EMBL" id="CP101740">
    <property type="protein sequence ID" value="UUL84130.1"/>
    <property type="molecule type" value="Genomic_DNA"/>
</dbReference>
<dbReference type="InterPro" id="IPR011335">
    <property type="entry name" value="Restrct_endonuc-II-like"/>
</dbReference>
<dbReference type="InterPro" id="IPR047216">
    <property type="entry name" value="Endonuclease_DUF559_bact"/>
</dbReference>
<evidence type="ECO:0000313" key="3">
    <source>
        <dbReference type="Proteomes" id="UP001058533"/>
    </source>
</evidence>
<dbReference type="CDD" id="cd01038">
    <property type="entry name" value="Endonuclease_DUF559"/>
    <property type="match status" value="1"/>
</dbReference>
<keyword evidence="2" id="KW-0255">Endonuclease</keyword>